<dbReference type="Proteomes" id="UP000829196">
    <property type="component" value="Unassembled WGS sequence"/>
</dbReference>
<sequence>MVRLVVGEGRRWRKGRPMTVAIVAGNSGASQWVTATGGRRWAGCNGRLWRWATGWWWRRWALAVLKHVLEQCKRGDPSKKKKRRKRQEEKKDKREETPRPPHRNSARCPSDAEILPNAQVTLEFCPTPKNLMGEDLSPLGAKDLDQLEHQLEASLKQIRSTRMQYMLDQLCDLQQRELLLFETNKSLRTRLEEITQVSTQPFWDPNISQTLGYERRPDQLQGDDFYHPLEFEPTLQMGFPTTSLGGS</sequence>
<evidence type="ECO:0000256" key="1">
    <source>
        <dbReference type="SAM" id="MobiDB-lite"/>
    </source>
</evidence>
<evidence type="ECO:0000313" key="3">
    <source>
        <dbReference type="EMBL" id="KAI0492804.1"/>
    </source>
</evidence>
<evidence type="ECO:0000259" key="2">
    <source>
        <dbReference type="PROSITE" id="PS51297"/>
    </source>
</evidence>
<organism evidence="3 4">
    <name type="scientific">Dendrobium nobile</name>
    <name type="common">Orchid</name>
    <dbReference type="NCBI Taxonomy" id="94219"/>
    <lineage>
        <taxon>Eukaryota</taxon>
        <taxon>Viridiplantae</taxon>
        <taxon>Streptophyta</taxon>
        <taxon>Embryophyta</taxon>
        <taxon>Tracheophyta</taxon>
        <taxon>Spermatophyta</taxon>
        <taxon>Magnoliopsida</taxon>
        <taxon>Liliopsida</taxon>
        <taxon>Asparagales</taxon>
        <taxon>Orchidaceae</taxon>
        <taxon>Epidendroideae</taxon>
        <taxon>Malaxideae</taxon>
        <taxon>Dendrobiinae</taxon>
        <taxon>Dendrobium</taxon>
    </lineage>
</organism>
<dbReference type="OrthoDB" id="1898716at2759"/>
<dbReference type="GO" id="GO:0003700">
    <property type="term" value="F:DNA-binding transcription factor activity"/>
    <property type="evidence" value="ECO:0007669"/>
    <property type="project" value="InterPro"/>
</dbReference>
<dbReference type="GO" id="GO:0005634">
    <property type="term" value="C:nucleus"/>
    <property type="evidence" value="ECO:0007669"/>
    <property type="project" value="InterPro"/>
</dbReference>
<dbReference type="EMBL" id="JAGYWB010000018">
    <property type="protein sequence ID" value="KAI0492804.1"/>
    <property type="molecule type" value="Genomic_DNA"/>
</dbReference>
<dbReference type="Pfam" id="PF01486">
    <property type="entry name" value="K-box"/>
    <property type="match status" value="1"/>
</dbReference>
<accession>A0A8T3A9T9</accession>
<protein>
    <recommendedName>
        <fullName evidence="2">K-box domain-containing protein</fullName>
    </recommendedName>
</protein>
<feature type="compositionally biased region" description="Basic and acidic residues" evidence="1">
    <location>
        <begin position="86"/>
        <end position="99"/>
    </location>
</feature>
<comment type="caution">
    <text evidence="3">The sequence shown here is derived from an EMBL/GenBank/DDBJ whole genome shotgun (WGS) entry which is preliminary data.</text>
</comment>
<gene>
    <name evidence="3" type="ORF">KFK09_027080</name>
</gene>
<evidence type="ECO:0000313" key="4">
    <source>
        <dbReference type="Proteomes" id="UP000829196"/>
    </source>
</evidence>
<dbReference type="AlphaFoldDB" id="A0A8T3A9T9"/>
<feature type="region of interest" description="Disordered" evidence="1">
    <location>
        <begin position="74"/>
        <end position="110"/>
    </location>
</feature>
<feature type="domain" description="K-box" evidence="2">
    <location>
        <begin position="83"/>
        <end position="197"/>
    </location>
</feature>
<dbReference type="PROSITE" id="PS51297">
    <property type="entry name" value="K_BOX"/>
    <property type="match status" value="1"/>
</dbReference>
<keyword evidence="4" id="KW-1185">Reference proteome</keyword>
<proteinExistence type="predicted"/>
<reference evidence="3" key="1">
    <citation type="journal article" date="2022" name="Front. Genet.">
        <title>Chromosome-Scale Assembly of the Dendrobium nobile Genome Provides Insights Into the Molecular Mechanism of the Biosynthesis of the Medicinal Active Ingredient of Dendrobium.</title>
        <authorList>
            <person name="Xu Q."/>
            <person name="Niu S.-C."/>
            <person name="Li K.-L."/>
            <person name="Zheng P.-J."/>
            <person name="Zhang X.-J."/>
            <person name="Jia Y."/>
            <person name="Liu Y."/>
            <person name="Niu Y.-X."/>
            <person name="Yu L.-H."/>
            <person name="Chen D.-F."/>
            <person name="Zhang G.-Q."/>
        </authorList>
    </citation>
    <scope>NUCLEOTIDE SEQUENCE</scope>
    <source>
        <tissue evidence="3">Leaf</tissue>
    </source>
</reference>
<dbReference type="InterPro" id="IPR002487">
    <property type="entry name" value="TF_Kbox"/>
</dbReference>
<dbReference type="SMR" id="A0A8T3A9T9"/>
<name>A0A8T3A9T9_DENNO</name>